<dbReference type="EMBL" id="JAHYQA010000029">
    <property type="protein sequence ID" value="MCE9240692.1"/>
    <property type="molecule type" value="Genomic_DNA"/>
</dbReference>
<dbReference type="AlphaFoldDB" id="A0AAW4ZF91"/>
<evidence type="ECO:0000313" key="2">
    <source>
        <dbReference type="Proteomes" id="UP001200544"/>
    </source>
</evidence>
<name>A0AAW4ZF91_BACT4</name>
<reference evidence="1" key="1">
    <citation type="submission" date="2021-07" db="EMBL/GenBank/DDBJ databases">
        <title>Comparative genomics of Bacteroides fragilis group isolates reveals species-dependent resistance mechanisms and validates clinical tools for resistance prediction.</title>
        <authorList>
            <person name="Wallace M.J."/>
            <person name="Jean S."/>
            <person name="Wallace M.A."/>
            <person name="Carey-Ann B.D."/>
            <person name="Dantas G."/>
        </authorList>
    </citation>
    <scope>NUCLEOTIDE SEQUENCE</scope>
    <source>
        <strain evidence="1">BJH_160</strain>
    </source>
</reference>
<organism evidence="1 2">
    <name type="scientific">Bacteroides thetaiotaomicron</name>
    <dbReference type="NCBI Taxonomy" id="818"/>
    <lineage>
        <taxon>Bacteria</taxon>
        <taxon>Pseudomonadati</taxon>
        <taxon>Bacteroidota</taxon>
        <taxon>Bacteroidia</taxon>
        <taxon>Bacteroidales</taxon>
        <taxon>Bacteroidaceae</taxon>
        <taxon>Bacteroides</taxon>
    </lineage>
</organism>
<evidence type="ECO:0000313" key="1">
    <source>
        <dbReference type="EMBL" id="MCE9240692.1"/>
    </source>
</evidence>
<gene>
    <name evidence="1" type="ORF">K0H07_26505</name>
</gene>
<accession>A0AAW4ZF91</accession>
<proteinExistence type="predicted"/>
<sequence>MVYLAQTWQTLHYARDIDDSYTPKVGVRHFVDGKILLNKSRMFLHSLSYGNKIMFLPTVNNGDRVFDSHVGSGIGKIRLKGEDKYLPVSLKDIKIEKASTSYKVTMVVNHGDAVEAHYEIKALEDRLEVKEVLLAMKDCTID</sequence>
<comment type="caution">
    <text evidence="1">The sequence shown here is derived from an EMBL/GenBank/DDBJ whole genome shotgun (WGS) entry which is preliminary data.</text>
</comment>
<protein>
    <submittedName>
        <fullName evidence="1">Uncharacterized protein</fullName>
    </submittedName>
</protein>
<dbReference type="Proteomes" id="UP001200544">
    <property type="component" value="Unassembled WGS sequence"/>
</dbReference>
<dbReference type="RefSeq" id="WP_234129413.1">
    <property type="nucleotide sequence ID" value="NZ_JAHYQA010000029.1"/>
</dbReference>